<feature type="compositionally biased region" description="Polar residues" evidence="1">
    <location>
        <begin position="200"/>
        <end position="216"/>
    </location>
</feature>
<name>A0A811P2S4_9POAL</name>
<feature type="region of interest" description="Disordered" evidence="1">
    <location>
        <begin position="168"/>
        <end position="216"/>
    </location>
</feature>
<dbReference type="Proteomes" id="UP000604825">
    <property type="component" value="Unassembled WGS sequence"/>
</dbReference>
<reference evidence="2" key="1">
    <citation type="submission" date="2020-10" db="EMBL/GenBank/DDBJ databases">
        <authorList>
            <person name="Han B."/>
            <person name="Lu T."/>
            <person name="Zhao Q."/>
            <person name="Huang X."/>
            <person name="Zhao Y."/>
        </authorList>
    </citation>
    <scope>NUCLEOTIDE SEQUENCE</scope>
</reference>
<dbReference type="EMBL" id="CAJGYO010000005">
    <property type="protein sequence ID" value="CAD6232470.1"/>
    <property type="molecule type" value="Genomic_DNA"/>
</dbReference>
<sequence>MLSTVGGARRGGGGAVPRCAAGGGCRRAEGAIRSAVRRWPRADRGRSQVGGPARWCSATPHGLGGRRRARRVVRSQRAVPGGVAVGAGAAAAPLGGLVVTAASSEAGCGVPRGGGDIAGGDVDREEEPRRRRCVAAGAGAGAAAAPLVPEAMLVRGIRIFFFSVSGSSTDGGRALRGSPGLRERPGNFQHGRRGGEQKETTGALQGNSNNRPYIYA</sequence>
<feature type="region of interest" description="Disordered" evidence="1">
    <location>
        <begin position="39"/>
        <end position="63"/>
    </location>
</feature>
<comment type="caution">
    <text evidence="2">The sequence shown here is derived from an EMBL/GenBank/DDBJ whole genome shotgun (WGS) entry which is preliminary data.</text>
</comment>
<accession>A0A811P2S4</accession>
<organism evidence="2 3">
    <name type="scientific">Miscanthus lutarioriparius</name>
    <dbReference type="NCBI Taxonomy" id="422564"/>
    <lineage>
        <taxon>Eukaryota</taxon>
        <taxon>Viridiplantae</taxon>
        <taxon>Streptophyta</taxon>
        <taxon>Embryophyta</taxon>
        <taxon>Tracheophyta</taxon>
        <taxon>Spermatophyta</taxon>
        <taxon>Magnoliopsida</taxon>
        <taxon>Liliopsida</taxon>
        <taxon>Poales</taxon>
        <taxon>Poaceae</taxon>
        <taxon>PACMAD clade</taxon>
        <taxon>Panicoideae</taxon>
        <taxon>Andropogonodae</taxon>
        <taxon>Andropogoneae</taxon>
        <taxon>Saccharinae</taxon>
        <taxon>Miscanthus</taxon>
    </lineage>
</organism>
<dbReference type="AlphaFoldDB" id="A0A811P2S4"/>
<proteinExistence type="predicted"/>
<evidence type="ECO:0000313" key="3">
    <source>
        <dbReference type="Proteomes" id="UP000604825"/>
    </source>
</evidence>
<protein>
    <submittedName>
        <fullName evidence="2">Uncharacterized protein</fullName>
    </submittedName>
</protein>
<evidence type="ECO:0000313" key="2">
    <source>
        <dbReference type="EMBL" id="CAD6232470.1"/>
    </source>
</evidence>
<gene>
    <name evidence="2" type="ORF">NCGR_LOCUS22155</name>
</gene>
<keyword evidence="3" id="KW-1185">Reference proteome</keyword>
<evidence type="ECO:0000256" key="1">
    <source>
        <dbReference type="SAM" id="MobiDB-lite"/>
    </source>
</evidence>